<dbReference type="InterPro" id="IPR013983">
    <property type="entry name" value="Ald_Fedxn_OxRdtase_N"/>
</dbReference>
<organism evidence="2">
    <name type="scientific">marine sediment metagenome</name>
    <dbReference type="NCBI Taxonomy" id="412755"/>
    <lineage>
        <taxon>unclassified sequences</taxon>
        <taxon>metagenomes</taxon>
        <taxon>ecological metagenomes</taxon>
    </lineage>
</organism>
<dbReference type="Pfam" id="PF02730">
    <property type="entry name" value="AFOR_N"/>
    <property type="match status" value="1"/>
</dbReference>
<protein>
    <recommendedName>
        <fullName evidence="1">Aldehyde ferredoxin oxidoreductase N-terminal domain-containing protein</fullName>
    </recommendedName>
</protein>
<dbReference type="PANTHER" id="PTHR30038">
    <property type="entry name" value="ALDEHYDE FERREDOXIN OXIDOREDUCTASE"/>
    <property type="match status" value="1"/>
</dbReference>
<dbReference type="SUPFAM" id="SSF56228">
    <property type="entry name" value="Aldehyde ferredoxin oxidoreductase, N-terminal domain"/>
    <property type="match status" value="1"/>
</dbReference>
<dbReference type="SMART" id="SM00790">
    <property type="entry name" value="AFOR_N"/>
    <property type="match status" value="1"/>
</dbReference>
<dbReference type="Gene3D" id="3.60.9.10">
    <property type="entry name" value="Aldehyde ferredoxin oxidoreductase, N-terminal domain"/>
    <property type="match status" value="1"/>
</dbReference>
<feature type="non-terminal residue" evidence="2">
    <location>
        <position position="105"/>
    </location>
</feature>
<dbReference type="AlphaFoldDB" id="X1DPP5"/>
<evidence type="ECO:0000259" key="1">
    <source>
        <dbReference type="SMART" id="SM00790"/>
    </source>
</evidence>
<name>X1DPP5_9ZZZZ</name>
<proteinExistence type="predicted"/>
<dbReference type="InterPro" id="IPR051919">
    <property type="entry name" value="W-dependent_AOR"/>
</dbReference>
<gene>
    <name evidence="2" type="ORF">S01H4_61358</name>
</gene>
<sequence>MNVIRVNVSDGNIVHEAINVDSKFYRVGGRALTSLVVSEEVPPKCDPLGEKNKLIISNGLITGGSAACSARTSIGAKSPLTKGIKEANTGGNSAMILARQGVRAL</sequence>
<dbReference type="GO" id="GO:0051536">
    <property type="term" value="F:iron-sulfur cluster binding"/>
    <property type="evidence" value="ECO:0007669"/>
    <property type="project" value="InterPro"/>
</dbReference>
<dbReference type="GO" id="GO:0016625">
    <property type="term" value="F:oxidoreductase activity, acting on the aldehyde or oxo group of donors, iron-sulfur protein as acceptor"/>
    <property type="evidence" value="ECO:0007669"/>
    <property type="project" value="InterPro"/>
</dbReference>
<comment type="caution">
    <text evidence="2">The sequence shown here is derived from an EMBL/GenBank/DDBJ whole genome shotgun (WGS) entry which is preliminary data.</text>
</comment>
<feature type="domain" description="Aldehyde ferredoxin oxidoreductase N-terminal" evidence="1">
    <location>
        <begin position="1"/>
        <end position="104"/>
    </location>
</feature>
<dbReference type="PANTHER" id="PTHR30038:SF0">
    <property type="entry name" value="TUNGSTEN-CONTAINING ALDEHYDE FERREDOXIN OXIDOREDUCTASE"/>
    <property type="match status" value="1"/>
</dbReference>
<dbReference type="EMBL" id="BART01036363">
    <property type="protein sequence ID" value="GAH10220.1"/>
    <property type="molecule type" value="Genomic_DNA"/>
</dbReference>
<evidence type="ECO:0000313" key="2">
    <source>
        <dbReference type="EMBL" id="GAH10220.1"/>
    </source>
</evidence>
<reference evidence="2" key="1">
    <citation type="journal article" date="2014" name="Front. Microbiol.">
        <title>High frequency of phylogenetically diverse reductive dehalogenase-homologous genes in deep subseafloor sedimentary metagenomes.</title>
        <authorList>
            <person name="Kawai M."/>
            <person name="Futagami T."/>
            <person name="Toyoda A."/>
            <person name="Takaki Y."/>
            <person name="Nishi S."/>
            <person name="Hori S."/>
            <person name="Arai W."/>
            <person name="Tsubouchi T."/>
            <person name="Morono Y."/>
            <person name="Uchiyama I."/>
            <person name="Ito T."/>
            <person name="Fujiyama A."/>
            <person name="Inagaki F."/>
            <person name="Takami H."/>
        </authorList>
    </citation>
    <scope>NUCLEOTIDE SEQUENCE</scope>
    <source>
        <strain evidence="2">Expedition CK06-06</strain>
    </source>
</reference>
<dbReference type="InterPro" id="IPR036503">
    <property type="entry name" value="Ald_Fedxn_OxRdtase_N_sf"/>
</dbReference>
<accession>X1DPP5</accession>